<dbReference type="EMBL" id="JAASQP010000001">
    <property type="protein sequence ID" value="NIJ22903.1"/>
    <property type="molecule type" value="Genomic_DNA"/>
</dbReference>
<accession>A0ABX0TXE9</accession>
<name>A0ABX0TXE9_9SPHN</name>
<dbReference type="Proteomes" id="UP000788153">
    <property type="component" value="Unassembled WGS sequence"/>
</dbReference>
<organism evidence="1 2">
    <name type="scientific">Sphingomonas japonica</name>
    <dbReference type="NCBI Taxonomy" id="511662"/>
    <lineage>
        <taxon>Bacteria</taxon>
        <taxon>Pseudomonadati</taxon>
        <taxon>Pseudomonadota</taxon>
        <taxon>Alphaproteobacteria</taxon>
        <taxon>Sphingomonadales</taxon>
        <taxon>Sphingomonadaceae</taxon>
        <taxon>Sphingomonas</taxon>
    </lineage>
</organism>
<protein>
    <recommendedName>
        <fullName evidence="3">Lipoprotein</fullName>
    </recommendedName>
</protein>
<evidence type="ECO:0000313" key="2">
    <source>
        <dbReference type="Proteomes" id="UP000788153"/>
    </source>
</evidence>
<sequence>MMFRKLAVPILVLALVGGCSRRGELVTGGISAVRSACPSVAVAAQTGDITLFDPVTSRDASAIDVTATLTNVRSTCAEGPTEIVTTVTFDVLARRTRTDAARSVTLPYYVAVLRGGSQVTAKRVGNVAVQFAAGEGRAQTSGQVTSSVNTAAATLPEAVRERLTRRRRPGDEDAAVDPLADPEIRAQVLNSTFETIVGFQLTADQLKYNATR</sequence>
<evidence type="ECO:0008006" key="3">
    <source>
        <dbReference type="Google" id="ProtNLM"/>
    </source>
</evidence>
<keyword evidence="2" id="KW-1185">Reference proteome</keyword>
<dbReference type="PROSITE" id="PS51257">
    <property type="entry name" value="PROKAR_LIPOPROTEIN"/>
    <property type="match status" value="1"/>
</dbReference>
<comment type="caution">
    <text evidence="1">The sequence shown here is derived from an EMBL/GenBank/DDBJ whole genome shotgun (WGS) entry which is preliminary data.</text>
</comment>
<proteinExistence type="predicted"/>
<gene>
    <name evidence="1" type="ORF">FHT01_000445</name>
</gene>
<reference evidence="1 2" key="1">
    <citation type="submission" date="2020-03" db="EMBL/GenBank/DDBJ databases">
        <title>Genomic Encyclopedia of Type Strains, Phase IV (KMG-IV): sequencing the most valuable type-strain genomes for metagenomic binning, comparative biology and taxonomic classification.</title>
        <authorList>
            <person name="Goeker M."/>
        </authorList>
    </citation>
    <scope>NUCLEOTIDE SEQUENCE [LARGE SCALE GENOMIC DNA]</scope>
    <source>
        <strain evidence="1 2">DSM 22753</strain>
    </source>
</reference>
<evidence type="ECO:0000313" key="1">
    <source>
        <dbReference type="EMBL" id="NIJ22903.1"/>
    </source>
</evidence>